<sequence>MKRPSLRQLLGFSLLGLLLAVLIGAILLGSSWGKRRVEQAVRDRIARNSDLVLAPFDVNFSLVSNFPDFTVSLRNFQLTDTSARAAVKVLGINHADARLEISQLLRGRVHVRHLTLYDTEFRQVTDSTGRDWGLHGRGPRQATAAVPPNFDLDSLTLVNFHMVDRNDLQNSGFEAIVRHARLWARGRAGTAQVRGTLDGHLLYLRSGRGNLFEQEPVRAWVSYQYNFQQRKGTFLRTHATLNGDTVLIRGTHQAPAPGQPRGTRLNLRMVGSQPLLEVLHVALPTTMQRYLLGARSTSHARIWYTIRGLSGPTARPRTILQFQLRNAQLQWADSSRRIRRWDARGTFDNGPEHSPRTTSLSFEQCRLYSSAGELDAAITARDFTRPILSGRIRGRTELQTLAAVVAPGLWQARHGNAALDLTLNGPLPEIQTRAIRRASRASGISTPSALAVRGNIALENASFLIPSRGADMSELNVQLGLRDSLWLLENLTCRLNGMNVRANATTTYLLSYFNGQHPTTSVTGTFVVDELRLDRLRRLLAPPAGGPTEYPGRGASAGPVTKS</sequence>
<dbReference type="Proteomes" id="UP000830401">
    <property type="component" value="Chromosome"/>
</dbReference>
<dbReference type="EMBL" id="CP095061">
    <property type="protein sequence ID" value="UOQ67893.1"/>
    <property type="molecule type" value="Genomic_DNA"/>
</dbReference>
<evidence type="ECO:0008006" key="4">
    <source>
        <dbReference type="Google" id="ProtNLM"/>
    </source>
</evidence>
<feature type="region of interest" description="Disordered" evidence="1">
    <location>
        <begin position="542"/>
        <end position="563"/>
    </location>
</feature>
<evidence type="ECO:0000313" key="2">
    <source>
        <dbReference type="EMBL" id="UOQ67893.1"/>
    </source>
</evidence>
<evidence type="ECO:0000313" key="3">
    <source>
        <dbReference type="Proteomes" id="UP000830401"/>
    </source>
</evidence>
<keyword evidence="3" id="KW-1185">Reference proteome</keyword>
<accession>A0ABY4GAN7</accession>
<reference evidence="2" key="1">
    <citation type="submission" date="2022-04" db="EMBL/GenBank/DDBJ databases">
        <title>Hymenobacter sp. isolated from the air.</title>
        <authorList>
            <person name="Won M."/>
            <person name="Lee C.-M."/>
            <person name="Woen H.-Y."/>
            <person name="Kwon S.-W."/>
        </authorList>
    </citation>
    <scope>NUCLEOTIDE SEQUENCE</scope>
    <source>
        <strain evidence="2">5420S-77</strain>
    </source>
</reference>
<protein>
    <recommendedName>
        <fullName evidence="4">AsmA-like C-terminal domain-containing protein</fullName>
    </recommendedName>
</protein>
<gene>
    <name evidence="2" type="ORF">MUN86_08550</name>
</gene>
<name>A0ABY4GAN7_9BACT</name>
<proteinExistence type="predicted"/>
<dbReference type="RefSeq" id="WP_245124158.1">
    <property type="nucleotide sequence ID" value="NZ_CP095061.1"/>
</dbReference>
<evidence type="ECO:0000256" key="1">
    <source>
        <dbReference type="SAM" id="MobiDB-lite"/>
    </source>
</evidence>
<organism evidence="2 3">
    <name type="scientific">Hymenobacter volaticus</name>
    <dbReference type="NCBI Taxonomy" id="2932254"/>
    <lineage>
        <taxon>Bacteria</taxon>
        <taxon>Pseudomonadati</taxon>
        <taxon>Bacteroidota</taxon>
        <taxon>Cytophagia</taxon>
        <taxon>Cytophagales</taxon>
        <taxon>Hymenobacteraceae</taxon>
        <taxon>Hymenobacter</taxon>
    </lineage>
</organism>